<protein>
    <submittedName>
        <fullName evidence="8">Sulfatase</fullName>
    </submittedName>
</protein>
<dbReference type="InterPro" id="IPR050738">
    <property type="entry name" value="Sulfatase"/>
</dbReference>
<comment type="similarity">
    <text evidence="2">Belongs to the sulfatase family.</text>
</comment>
<evidence type="ECO:0000259" key="7">
    <source>
        <dbReference type="Pfam" id="PF00884"/>
    </source>
</evidence>
<keyword evidence="3" id="KW-0479">Metal-binding</keyword>
<evidence type="ECO:0000313" key="9">
    <source>
        <dbReference type="Proteomes" id="UP000649799"/>
    </source>
</evidence>
<dbReference type="CDD" id="cd16144">
    <property type="entry name" value="ARS_like"/>
    <property type="match status" value="1"/>
</dbReference>
<evidence type="ECO:0000256" key="5">
    <source>
        <dbReference type="ARBA" id="ARBA00022801"/>
    </source>
</evidence>
<reference evidence="8 9" key="1">
    <citation type="submission" date="2020-03" db="EMBL/GenBank/DDBJ databases">
        <title>Cyclobacterium plantarum sp. nov., a marine bacterium isolated from a coastal-marine wetland.</title>
        <authorList>
            <person name="Sanchez-Porro C."/>
            <person name="Ventosa A."/>
            <person name="Amoozegar M."/>
        </authorList>
    </citation>
    <scope>NUCLEOTIDE SEQUENCE [LARGE SCALE GENOMIC DNA]</scope>
    <source>
        <strain evidence="8 9">GBPx2</strain>
    </source>
</reference>
<dbReference type="Proteomes" id="UP000649799">
    <property type="component" value="Unassembled WGS sequence"/>
</dbReference>
<proteinExistence type="inferred from homology"/>
<evidence type="ECO:0000256" key="3">
    <source>
        <dbReference type="ARBA" id="ARBA00022723"/>
    </source>
</evidence>
<evidence type="ECO:0000256" key="2">
    <source>
        <dbReference type="ARBA" id="ARBA00008779"/>
    </source>
</evidence>
<dbReference type="PANTHER" id="PTHR42693">
    <property type="entry name" value="ARYLSULFATASE FAMILY MEMBER"/>
    <property type="match status" value="1"/>
</dbReference>
<comment type="caution">
    <text evidence="8">The sequence shown here is derived from an EMBL/GenBank/DDBJ whole genome shotgun (WGS) entry which is preliminary data.</text>
</comment>
<comment type="cofactor">
    <cofactor evidence="1">
        <name>Ca(2+)</name>
        <dbReference type="ChEBI" id="CHEBI:29108"/>
    </cofactor>
</comment>
<name>A0ABX0H6L5_9BACT</name>
<evidence type="ECO:0000256" key="4">
    <source>
        <dbReference type="ARBA" id="ARBA00022729"/>
    </source>
</evidence>
<keyword evidence="5" id="KW-0378">Hydrolase</keyword>
<sequence length="487" mass="54557">MGIRNIITPTCLLCYCLILLVTPILSAGVNPQKPNIILINVDDLGWKDLGFMGSAYYETPNIDRLAGQGMVFYQAYAAAANCAPSRACMMSGRNTPSHGVYTVDNSERGNSKTRKIIPTPNRDFLPDSLYTLAAMLKDNGYTNGTFGKWHINEDPLQHGFHVNVGGSHRGNPGSGGYFSPYKIDFIENGPDGEYLTDRLTEEAIHFVRANKEKPFFLYLPFYSVHTPIMGKPELIETFAGKQGTKGQDRPDYAAMVASVDQNVGKLMAVVDELNLADNTLVIFTSDNGGIRDISYQTPLRAGKGSYYEGGIRVPLVMRWPGNIQAGSKTDFPVTNLDFFPTLKSIISAEVPAAEQLEGIDLNPVFRKQPMAERAIYWHFPIYLQAYNPKEDGGRDPLFRTRPGSVIRKGKWKLHHYFEDGDYELYNLEEDPGEKHNLAQSQVEIRNQMIDLLESWRLEVNAPVPGQANPLYDKAFEMNLIKQKLNEK</sequence>
<dbReference type="PANTHER" id="PTHR42693:SF42">
    <property type="entry name" value="ARYLSULFATASE G"/>
    <property type="match status" value="1"/>
</dbReference>
<dbReference type="InterPro" id="IPR000917">
    <property type="entry name" value="Sulfatase_N"/>
</dbReference>
<organism evidence="8 9">
    <name type="scientific">Cyclobacterium plantarum</name>
    <dbReference type="NCBI Taxonomy" id="2716263"/>
    <lineage>
        <taxon>Bacteria</taxon>
        <taxon>Pseudomonadati</taxon>
        <taxon>Bacteroidota</taxon>
        <taxon>Cytophagia</taxon>
        <taxon>Cytophagales</taxon>
        <taxon>Cyclobacteriaceae</taxon>
        <taxon>Cyclobacterium</taxon>
    </lineage>
</organism>
<keyword evidence="9" id="KW-1185">Reference proteome</keyword>
<dbReference type="Gene3D" id="3.40.720.10">
    <property type="entry name" value="Alkaline Phosphatase, subunit A"/>
    <property type="match status" value="1"/>
</dbReference>
<evidence type="ECO:0000256" key="1">
    <source>
        <dbReference type="ARBA" id="ARBA00001913"/>
    </source>
</evidence>
<feature type="domain" description="Sulfatase N-terminal" evidence="7">
    <location>
        <begin position="34"/>
        <end position="342"/>
    </location>
</feature>
<gene>
    <name evidence="8" type="ORF">G9Q97_10775</name>
</gene>
<evidence type="ECO:0000313" key="8">
    <source>
        <dbReference type="EMBL" id="NHE57294.1"/>
    </source>
</evidence>
<dbReference type="SUPFAM" id="SSF53649">
    <property type="entry name" value="Alkaline phosphatase-like"/>
    <property type="match status" value="1"/>
</dbReference>
<dbReference type="EMBL" id="JAANYN010000004">
    <property type="protein sequence ID" value="NHE57294.1"/>
    <property type="molecule type" value="Genomic_DNA"/>
</dbReference>
<dbReference type="Gene3D" id="3.30.1120.10">
    <property type="match status" value="1"/>
</dbReference>
<dbReference type="Pfam" id="PF00884">
    <property type="entry name" value="Sulfatase"/>
    <property type="match status" value="1"/>
</dbReference>
<keyword evidence="6" id="KW-0106">Calcium</keyword>
<evidence type="ECO:0000256" key="6">
    <source>
        <dbReference type="ARBA" id="ARBA00022837"/>
    </source>
</evidence>
<accession>A0ABX0H6L5</accession>
<dbReference type="InterPro" id="IPR017850">
    <property type="entry name" value="Alkaline_phosphatase_core_sf"/>
</dbReference>
<keyword evidence="4" id="KW-0732">Signal</keyword>